<dbReference type="Proteomes" id="UP000199221">
    <property type="component" value="Unassembled WGS sequence"/>
</dbReference>
<dbReference type="EMBL" id="FOEQ01000023">
    <property type="protein sequence ID" value="SES09185.1"/>
    <property type="molecule type" value="Genomic_DNA"/>
</dbReference>
<sequence length="394" mass="44346">MARQSRKKSNSKLWFLVHSWLALPIWFFVLIVCFTGMFAVVSQEIVWLANADVRASKPDDDSQRLSYQQVLDAMHKAEPDLAVRFFSQPDGSHFALQASVTRADGTNALLYVNPYSGAIQGQRPDFDFEAFTRALHGWWLVPFTNGYSWGWYLVSLLGLPMLASLVTGLVVYKKFWRGFFKPVRTGHGRRIFWGDLHRLAGVWSIWFIAVISITGTWFLIQAILGDNHVTISSEPVTPVIARQQVPQTPDGSPAPRIDLDEAARIATQAVPGLDVSFISLPATAYSHYSMGGRGWYPLMFQTAEVNPYTRNVDAQFLLGDRSALEFVTESMRPLHTGDFGGLAIKLIWFFFGLVLTLMVFSGLLIWTKRTTQATRAALKRGERPARPITLEAHF</sequence>
<dbReference type="PANTHER" id="PTHR34219">
    <property type="entry name" value="IRON-REGULATED INNER MEMBRANE PROTEIN-RELATED"/>
    <property type="match status" value="1"/>
</dbReference>
<name>A0A1H9UI89_9PSED</name>
<organism evidence="3 4">
    <name type="scientific">Pseudomonas soli</name>
    <dbReference type="NCBI Taxonomy" id="1306993"/>
    <lineage>
        <taxon>Bacteria</taxon>
        <taxon>Pseudomonadati</taxon>
        <taxon>Pseudomonadota</taxon>
        <taxon>Gammaproteobacteria</taxon>
        <taxon>Pseudomonadales</taxon>
        <taxon>Pseudomonadaceae</taxon>
        <taxon>Pseudomonas</taxon>
    </lineage>
</organism>
<dbReference type="Pfam" id="PF03929">
    <property type="entry name" value="PepSY_TM"/>
    <property type="match status" value="1"/>
</dbReference>
<evidence type="ECO:0000313" key="4">
    <source>
        <dbReference type="Proteomes" id="UP000199221"/>
    </source>
</evidence>
<dbReference type="AlphaFoldDB" id="A0A1H9UI89"/>
<feature type="transmembrane region" description="Helical" evidence="1">
    <location>
        <begin position="199"/>
        <end position="220"/>
    </location>
</feature>
<dbReference type="InterPro" id="IPR025711">
    <property type="entry name" value="PepSY"/>
</dbReference>
<dbReference type="InterPro" id="IPR005625">
    <property type="entry name" value="PepSY-ass_TM"/>
</dbReference>
<proteinExistence type="predicted"/>
<dbReference type="Pfam" id="PF03413">
    <property type="entry name" value="PepSY"/>
    <property type="match status" value="1"/>
</dbReference>
<dbReference type="GeneID" id="93678426"/>
<reference evidence="3 4" key="1">
    <citation type="submission" date="2016-10" db="EMBL/GenBank/DDBJ databases">
        <authorList>
            <person name="de Groot N.N."/>
        </authorList>
    </citation>
    <scope>NUCLEOTIDE SEQUENCE [LARGE SCALE GENOMIC DNA]</scope>
    <source>
        <strain evidence="3 4">LMG 27941</strain>
    </source>
</reference>
<evidence type="ECO:0000259" key="2">
    <source>
        <dbReference type="Pfam" id="PF03413"/>
    </source>
</evidence>
<protein>
    <submittedName>
        <fullName evidence="3">Uncharacterized iron-regulated membrane protein</fullName>
    </submittedName>
</protein>
<keyword evidence="1" id="KW-0812">Transmembrane</keyword>
<evidence type="ECO:0000313" key="3">
    <source>
        <dbReference type="EMBL" id="SES09185.1"/>
    </source>
</evidence>
<keyword evidence="1" id="KW-1133">Transmembrane helix</keyword>
<feature type="domain" description="PepSY" evidence="2">
    <location>
        <begin position="64"/>
        <end position="122"/>
    </location>
</feature>
<keyword evidence="1" id="KW-0472">Membrane</keyword>
<accession>A0A1H9UI89</accession>
<dbReference type="RefSeq" id="WP_094012607.1">
    <property type="nucleotide sequence ID" value="NZ_CP128543.1"/>
</dbReference>
<gene>
    <name evidence="3" type="ORF">SAMN05216230_12310</name>
</gene>
<evidence type="ECO:0000256" key="1">
    <source>
        <dbReference type="SAM" id="Phobius"/>
    </source>
</evidence>
<feature type="transmembrane region" description="Helical" evidence="1">
    <location>
        <begin position="20"/>
        <end position="41"/>
    </location>
</feature>
<feature type="transmembrane region" description="Helical" evidence="1">
    <location>
        <begin position="346"/>
        <end position="366"/>
    </location>
</feature>
<feature type="transmembrane region" description="Helical" evidence="1">
    <location>
        <begin position="149"/>
        <end position="172"/>
    </location>
</feature>
<dbReference type="PANTHER" id="PTHR34219:SF8">
    <property type="entry name" value="PEPSY DOMAIN-CONTAINING PROTEIN"/>
    <property type="match status" value="1"/>
</dbReference>